<gene>
    <name evidence="2" type="ORF">HKK74_11295</name>
</gene>
<reference evidence="2 3" key="1">
    <citation type="submission" date="2020-06" db="EMBL/GenBank/DDBJ databases">
        <title>Actinomadura xiongansis sp. nov., isolated from soil of Baiyangdian.</title>
        <authorList>
            <person name="Zhang X."/>
        </authorList>
    </citation>
    <scope>NUCLEOTIDE SEQUENCE [LARGE SCALE GENOMIC DNA]</scope>
    <source>
        <strain evidence="2 3">HBUM206468</strain>
    </source>
</reference>
<name>A0ABR7LMK2_9ACTN</name>
<sequence>MSDSERPGWAVRLRAEREARGWNKREMARRLLRAAGHAYGSLDSLTRQIRDWENGRHFPRDWAGAYATAFGVPEAALFLRPAMAELPDAADFDDELEALELARRAAASDVGAETLEVLEMVVDEFAIAYPGTPPAELLRRVRRTLSYVMQLLDGRKTLTEHRRLLVVGGWLSLLAATCHTDLHQRSAATARLRAAAQMAEHADHPEIAAWCLETEAWRALTDGDYQRAVTLSKGAQTVAPKSSSAYVQATAQEGRAWARLGARPETHKSLDRVARLVEPLPMPDRPEHHYRYDPAKGDAYAATTLSWLGDPSAEPYARRVLARLESAEEGPPRPRRAASARLDLSLALLSADQPDEAVHLTHAAIASGVLVPSNHWRAAEVVAAVEALRLPEAAELREAYRGLRTVGEAGGPPAIG</sequence>
<keyword evidence="3" id="KW-1185">Reference proteome</keyword>
<dbReference type="SMART" id="SM00530">
    <property type="entry name" value="HTH_XRE"/>
    <property type="match status" value="1"/>
</dbReference>
<dbReference type="Gene3D" id="1.10.260.40">
    <property type="entry name" value="lambda repressor-like DNA-binding domains"/>
    <property type="match status" value="1"/>
</dbReference>
<evidence type="ECO:0000313" key="2">
    <source>
        <dbReference type="EMBL" id="MBC6466081.1"/>
    </source>
</evidence>
<evidence type="ECO:0000313" key="3">
    <source>
        <dbReference type="Proteomes" id="UP000805614"/>
    </source>
</evidence>
<comment type="caution">
    <text evidence="2">The sequence shown here is derived from an EMBL/GenBank/DDBJ whole genome shotgun (WGS) entry which is preliminary data.</text>
</comment>
<feature type="domain" description="HTH cro/C1-type" evidence="1">
    <location>
        <begin position="12"/>
        <end position="77"/>
    </location>
</feature>
<organism evidence="2 3">
    <name type="scientific">Actinomadura alba</name>
    <dbReference type="NCBI Taxonomy" id="406431"/>
    <lineage>
        <taxon>Bacteria</taxon>
        <taxon>Bacillati</taxon>
        <taxon>Actinomycetota</taxon>
        <taxon>Actinomycetes</taxon>
        <taxon>Streptosporangiales</taxon>
        <taxon>Thermomonosporaceae</taxon>
        <taxon>Actinomadura</taxon>
    </lineage>
</organism>
<dbReference type="CDD" id="cd00093">
    <property type="entry name" value="HTH_XRE"/>
    <property type="match status" value="1"/>
</dbReference>
<accession>A0ABR7LMK2</accession>
<dbReference type="EMBL" id="JABVEC010000007">
    <property type="protein sequence ID" value="MBC6466081.1"/>
    <property type="molecule type" value="Genomic_DNA"/>
</dbReference>
<dbReference type="InterPro" id="IPR010982">
    <property type="entry name" value="Lambda_DNA-bd_dom_sf"/>
</dbReference>
<protein>
    <submittedName>
        <fullName evidence="2">Helix-turn-helix transcriptional regulator</fullName>
    </submittedName>
</protein>
<dbReference type="Proteomes" id="UP000805614">
    <property type="component" value="Unassembled WGS sequence"/>
</dbReference>
<proteinExistence type="predicted"/>
<dbReference type="InterPro" id="IPR001387">
    <property type="entry name" value="Cro/C1-type_HTH"/>
</dbReference>
<dbReference type="RefSeq" id="WP_187243107.1">
    <property type="nucleotide sequence ID" value="NZ_BAAAOK010000057.1"/>
</dbReference>
<evidence type="ECO:0000259" key="1">
    <source>
        <dbReference type="SMART" id="SM00530"/>
    </source>
</evidence>